<dbReference type="AlphaFoldDB" id="A0AAW0SGJ2"/>
<accession>A0AAW0SGJ2</accession>
<feature type="non-terminal residue" evidence="1">
    <location>
        <position position="110"/>
    </location>
</feature>
<evidence type="ECO:0000313" key="1">
    <source>
        <dbReference type="EMBL" id="KAK8374428.1"/>
    </source>
</evidence>
<gene>
    <name evidence="1" type="ORF">O3P69_012003</name>
</gene>
<dbReference type="EMBL" id="JARAKH010000396">
    <property type="protein sequence ID" value="KAK8374428.1"/>
    <property type="molecule type" value="Genomic_DNA"/>
</dbReference>
<dbReference type="Proteomes" id="UP001487740">
    <property type="component" value="Unassembled WGS sequence"/>
</dbReference>
<name>A0AAW0SGJ2_SCYPA</name>
<dbReference type="EMBL" id="JARAKH010000396">
    <property type="protein sequence ID" value="KAK8374429.1"/>
    <property type="molecule type" value="Genomic_DNA"/>
</dbReference>
<sequence length="110" mass="12527">MCVCWLRVRREVCARVTQCCKVCVEKFWRILRKRIKRRTDRQTDRQGKDLCFVELVSSCPLRPPSYIFSTPPPPSPPPPPPPPVLSHLYLPGHSCGALIDARCSLLLSAQ</sequence>
<protein>
    <submittedName>
        <fullName evidence="1">Uncharacterized protein</fullName>
    </submittedName>
</protein>
<keyword evidence="2" id="KW-1185">Reference proteome</keyword>
<evidence type="ECO:0000313" key="2">
    <source>
        <dbReference type="Proteomes" id="UP001487740"/>
    </source>
</evidence>
<comment type="caution">
    <text evidence="1">The sequence shown here is derived from an EMBL/GenBank/DDBJ whole genome shotgun (WGS) entry which is preliminary data.</text>
</comment>
<organism evidence="1 2">
    <name type="scientific">Scylla paramamosain</name>
    <name type="common">Mud crab</name>
    <dbReference type="NCBI Taxonomy" id="85552"/>
    <lineage>
        <taxon>Eukaryota</taxon>
        <taxon>Metazoa</taxon>
        <taxon>Ecdysozoa</taxon>
        <taxon>Arthropoda</taxon>
        <taxon>Crustacea</taxon>
        <taxon>Multicrustacea</taxon>
        <taxon>Malacostraca</taxon>
        <taxon>Eumalacostraca</taxon>
        <taxon>Eucarida</taxon>
        <taxon>Decapoda</taxon>
        <taxon>Pleocyemata</taxon>
        <taxon>Brachyura</taxon>
        <taxon>Eubrachyura</taxon>
        <taxon>Portunoidea</taxon>
        <taxon>Portunidae</taxon>
        <taxon>Portuninae</taxon>
        <taxon>Scylla</taxon>
    </lineage>
</organism>
<reference evidence="1 2" key="1">
    <citation type="submission" date="2023-03" db="EMBL/GenBank/DDBJ databases">
        <title>High-quality genome of Scylla paramamosain provides insights in environmental adaptation.</title>
        <authorList>
            <person name="Zhang L."/>
        </authorList>
    </citation>
    <scope>NUCLEOTIDE SEQUENCE [LARGE SCALE GENOMIC DNA]</scope>
    <source>
        <strain evidence="1">LZ_2023a</strain>
        <tissue evidence="1">Muscle</tissue>
    </source>
</reference>
<proteinExistence type="predicted"/>